<dbReference type="GO" id="GO:0045893">
    <property type="term" value="P:positive regulation of DNA-templated transcription"/>
    <property type="evidence" value="ECO:0007669"/>
    <property type="project" value="TreeGrafter"/>
</dbReference>
<proteinExistence type="predicted"/>
<protein>
    <recommendedName>
        <fullName evidence="7">PH domain-containing protein</fullName>
    </recommendedName>
</protein>
<evidence type="ECO:0000259" key="7">
    <source>
        <dbReference type="PROSITE" id="PS50003"/>
    </source>
</evidence>
<dbReference type="Pfam" id="PF00169">
    <property type="entry name" value="PH"/>
    <property type="match status" value="1"/>
</dbReference>
<dbReference type="PANTHER" id="PTHR14338">
    <property type="entry name" value="ACTIN FILAMENT-ASSOCIATED PROTEIN 1 FAMILY MEMBER"/>
    <property type="match status" value="1"/>
</dbReference>
<gene>
    <name evidence="8" type="ORF">SKAU_G00140110</name>
</gene>
<dbReference type="CDD" id="cd13307">
    <property type="entry name" value="PH2_AFAP"/>
    <property type="match status" value="1"/>
</dbReference>
<dbReference type="InterPro" id="IPR011993">
    <property type="entry name" value="PH-like_dom_sf"/>
</dbReference>
<comment type="caution">
    <text evidence="8">The sequence shown here is derived from an EMBL/GenBank/DDBJ whole genome shotgun (WGS) entry which is preliminary data.</text>
</comment>
<comment type="subcellular location">
    <subcellularLocation>
        <location evidence="1">Cytoplasm</location>
    </subcellularLocation>
</comment>
<dbReference type="Proteomes" id="UP001152622">
    <property type="component" value="Chromosome 4"/>
</dbReference>
<dbReference type="InterPro" id="IPR001849">
    <property type="entry name" value="PH_domain"/>
</dbReference>
<evidence type="ECO:0000256" key="5">
    <source>
        <dbReference type="SAM" id="Coils"/>
    </source>
</evidence>
<evidence type="ECO:0000256" key="6">
    <source>
        <dbReference type="SAM" id="MobiDB-lite"/>
    </source>
</evidence>
<feature type="region of interest" description="Disordered" evidence="6">
    <location>
        <begin position="196"/>
        <end position="226"/>
    </location>
</feature>
<organism evidence="8 9">
    <name type="scientific">Synaphobranchus kaupii</name>
    <name type="common">Kaup's arrowtooth eel</name>
    <dbReference type="NCBI Taxonomy" id="118154"/>
    <lineage>
        <taxon>Eukaryota</taxon>
        <taxon>Metazoa</taxon>
        <taxon>Chordata</taxon>
        <taxon>Craniata</taxon>
        <taxon>Vertebrata</taxon>
        <taxon>Euteleostomi</taxon>
        <taxon>Actinopterygii</taxon>
        <taxon>Neopterygii</taxon>
        <taxon>Teleostei</taxon>
        <taxon>Anguilliformes</taxon>
        <taxon>Synaphobranchidae</taxon>
        <taxon>Synaphobranchus</taxon>
    </lineage>
</organism>
<sequence length="723" mass="79684">MDEQESTFPPPRRACLISPRPERAWEEALSQCLCWILLRDTMKRPNPMTQPPMKWVVSVDVWCPGDRIEAEEGVVYSTISKEDCEAVSSSYESYDEEEVSKGKSSHAAPVAVHRGVHRADEGTHGSAPSSGGRSGWASGPNSCAIVLGLQSKEQTQQWLKAIQEISSKSVEGTEVSHYPSESPRLICTHGEVGERYSVASESGSSTDSHTETPENKDVKKKHGPGLKFSNLMNIGKKKTSSLDSPEKSVDISGFLNVLVNSQWRARWCLIKNGQLCFYQDKAKTKVAQQPLPLAGCVVLPDPSPDHLYSFRIQQDGEQLATLEAKSSADMGHWLGLLLSQTGSKTDPEDLTYDYVDSERISCIINAARTSMYLMQRRFSEPNAYTDNLPVVSNVTDDIYDDVATTELELEESQESGHEGSRVEPGLKAEPDTADRLYLDLIPVRSFLHPSGGQTSPQHPRVASPTPRLTEEPTPLNQVVSLPQKDPEPPCSSTRPPHSIKSRARSAKSALPSTEAQRRSGPGAPCPQYSRINTEVSERTRPTTAGLGSIEVKLGKNRTEADVRRFSEERDRLEREKEEVRNTLAALRLQRRELKEALTACRDLAQQRPLEARVKEAEEACREEERRRVELELQLVDVKESLKKVEAGPFTLGTAVDCGLLDTVSTSTPKAQSCTSPAAPSSNCTDTSPVNSATALKSRPLSIMAPSKGNVLQKTKEWEKKATT</sequence>
<dbReference type="GO" id="GO:0005829">
    <property type="term" value="C:cytosol"/>
    <property type="evidence" value="ECO:0007669"/>
    <property type="project" value="TreeGrafter"/>
</dbReference>
<reference evidence="8" key="1">
    <citation type="journal article" date="2023" name="Science">
        <title>Genome structures resolve the early diversification of teleost fishes.</title>
        <authorList>
            <person name="Parey E."/>
            <person name="Louis A."/>
            <person name="Montfort J."/>
            <person name="Bouchez O."/>
            <person name="Roques C."/>
            <person name="Iampietro C."/>
            <person name="Lluch J."/>
            <person name="Castinel A."/>
            <person name="Donnadieu C."/>
            <person name="Desvignes T."/>
            <person name="Floi Bucao C."/>
            <person name="Jouanno E."/>
            <person name="Wen M."/>
            <person name="Mejri S."/>
            <person name="Dirks R."/>
            <person name="Jansen H."/>
            <person name="Henkel C."/>
            <person name="Chen W.J."/>
            <person name="Zahm M."/>
            <person name="Cabau C."/>
            <person name="Klopp C."/>
            <person name="Thompson A.W."/>
            <person name="Robinson-Rechavi M."/>
            <person name="Braasch I."/>
            <person name="Lecointre G."/>
            <person name="Bobe J."/>
            <person name="Postlethwait J.H."/>
            <person name="Berthelot C."/>
            <person name="Roest Crollius H."/>
            <person name="Guiguen Y."/>
        </authorList>
    </citation>
    <scope>NUCLEOTIDE SEQUENCE</scope>
    <source>
        <strain evidence="8">WJC10195</strain>
    </source>
</reference>
<feature type="compositionally biased region" description="Polar residues" evidence="6">
    <location>
        <begin position="666"/>
        <end position="694"/>
    </location>
</feature>
<dbReference type="EMBL" id="JAINUF010000004">
    <property type="protein sequence ID" value="KAJ8365180.1"/>
    <property type="molecule type" value="Genomic_DNA"/>
</dbReference>
<keyword evidence="4 5" id="KW-0175">Coiled coil</keyword>
<evidence type="ECO:0000256" key="3">
    <source>
        <dbReference type="ARBA" id="ARBA00022737"/>
    </source>
</evidence>
<feature type="compositionally biased region" description="Low complexity" evidence="6">
    <location>
        <begin position="464"/>
        <end position="475"/>
    </location>
</feature>
<dbReference type="FunFam" id="2.30.29.30:FF:000020">
    <property type="entry name" value="Actin filament-associated protein 1-like 2 isoform 1"/>
    <property type="match status" value="1"/>
</dbReference>
<feature type="region of interest" description="Disordered" evidence="6">
    <location>
        <begin position="666"/>
        <end position="698"/>
    </location>
</feature>
<keyword evidence="3" id="KW-0677">Repeat</keyword>
<feature type="region of interest" description="Disordered" evidence="6">
    <location>
        <begin position="447"/>
        <end position="541"/>
    </location>
</feature>
<dbReference type="GO" id="GO:0007346">
    <property type="term" value="P:regulation of mitotic cell cycle"/>
    <property type="evidence" value="ECO:0007669"/>
    <property type="project" value="TreeGrafter"/>
</dbReference>
<evidence type="ECO:0000313" key="9">
    <source>
        <dbReference type="Proteomes" id="UP001152622"/>
    </source>
</evidence>
<feature type="domain" description="PH" evidence="7">
    <location>
        <begin position="248"/>
        <end position="342"/>
    </location>
</feature>
<evidence type="ECO:0000256" key="1">
    <source>
        <dbReference type="ARBA" id="ARBA00004496"/>
    </source>
</evidence>
<accession>A0A9Q1J4C1</accession>
<dbReference type="Gene3D" id="2.30.29.30">
    <property type="entry name" value="Pleckstrin-homology domain (PH domain)/Phosphotyrosine-binding domain (PTB)"/>
    <property type="match status" value="1"/>
</dbReference>
<dbReference type="PANTHER" id="PTHR14338:SF4">
    <property type="entry name" value="ACTIN FILAMENT-ASSOCIATED PROTEIN 1-LIKE 2"/>
    <property type="match status" value="1"/>
</dbReference>
<dbReference type="SMART" id="SM00233">
    <property type="entry name" value="PH"/>
    <property type="match status" value="1"/>
</dbReference>
<feature type="compositionally biased region" description="Basic and acidic residues" evidence="6">
    <location>
        <begin position="208"/>
        <end position="217"/>
    </location>
</feature>
<dbReference type="InterPro" id="IPR030113">
    <property type="entry name" value="AFAP"/>
</dbReference>
<evidence type="ECO:0000256" key="4">
    <source>
        <dbReference type="ARBA" id="ARBA00023054"/>
    </source>
</evidence>
<keyword evidence="9" id="KW-1185">Reference proteome</keyword>
<evidence type="ECO:0000256" key="2">
    <source>
        <dbReference type="ARBA" id="ARBA00022490"/>
    </source>
</evidence>
<dbReference type="GO" id="GO:0032675">
    <property type="term" value="P:regulation of interleukin-6 production"/>
    <property type="evidence" value="ECO:0007669"/>
    <property type="project" value="TreeGrafter"/>
</dbReference>
<feature type="compositionally biased region" description="Basic and acidic residues" evidence="6">
    <location>
        <begin position="414"/>
        <end position="429"/>
    </location>
</feature>
<dbReference type="GO" id="GO:0017124">
    <property type="term" value="F:SH3 domain binding"/>
    <property type="evidence" value="ECO:0007669"/>
    <property type="project" value="TreeGrafter"/>
</dbReference>
<dbReference type="AlphaFoldDB" id="A0A9Q1J4C1"/>
<dbReference type="GO" id="GO:0042169">
    <property type="term" value="F:SH2 domain binding"/>
    <property type="evidence" value="ECO:0007669"/>
    <property type="project" value="TreeGrafter"/>
</dbReference>
<evidence type="ECO:0000313" key="8">
    <source>
        <dbReference type="EMBL" id="KAJ8365180.1"/>
    </source>
</evidence>
<feature type="region of interest" description="Disordered" evidence="6">
    <location>
        <begin position="410"/>
        <end position="429"/>
    </location>
</feature>
<dbReference type="GO" id="GO:0006954">
    <property type="term" value="P:inflammatory response"/>
    <property type="evidence" value="ECO:0007669"/>
    <property type="project" value="TreeGrafter"/>
</dbReference>
<dbReference type="GO" id="GO:0032757">
    <property type="term" value="P:positive regulation of interleukin-8 production"/>
    <property type="evidence" value="ECO:0007669"/>
    <property type="project" value="TreeGrafter"/>
</dbReference>
<keyword evidence="2" id="KW-0963">Cytoplasm</keyword>
<name>A0A9Q1J4C1_SYNKA</name>
<dbReference type="GO" id="GO:0045742">
    <property type="term" value="P:positive regulation of epidermal growth factor receptor signaling pathway"/>
    <property type="evidence" value="ECO:0007669"/>
    <property type="project" value="TreeGrafter"/>
</dbReference>
<dbReference type="OrthoDB" id="8443615at2759"/>
<dbReference type="SUPFAM" id="SSF50729">
    <property type="entry name" value="PH domain-like"/>
    <property type="match status" value="1"/>
</dbReference>
<feature type="coiled-coil region" evidence="5">
    <location>
        <begin position="555"/>
        <end position="640"/>
    </location>
</feature>
<dbReference type="PROSITE" id="PS50003">
    <property type="entry name" value="PH_DOMAIN"/>
    <property type="match status" value="1"/>
</dbReference>